<accession>A0A7W9E0R6</accession>
<dbReference type="EMBL" id="JACHCE010000010">
    <property type="protein sequence ID" value="MBB5638752.1"/>
    <property type="molecule type" value="Genomic_DNA"/>
</dbReference>
<gene>
    <name evidence="1" type="ORF">HDE68_004687</name>
</gene>
<evidence type="ECO:0000313" key="1">
    <source>
        <dbReference type="EMBL" id="MBB5638752.1"/>
    </source>
</evidence>
<evidence type="ECO:0000313" key="2">
    <source>
        <dbReference type="Proteomes" id="UP000537204"/>
    </source>
</evidence>
<dbReference type="Proteomes" id="UP000537204">
    <property type="component" value="Unassembled WGS sequence"/>
</dbReference>
<reference evidence="1 2" key="1">
    <citation type="submission" date="2020-08" db="EMBL/GenBank/DDBJ databases">
        <title>Genomic Encyclopedia of Type Strains, Phase IV (KMG-V): Genome sequencing to study the core and pangenomes of soil and plant-associated prokaryotes.</title>
        <authorList>
            <person name="Whitman W."/>
        </authorList>
    </citation>
    <scope>NUCLEOTIDE SEQUENCE [LARGE SCALE GENOMIC DNA]</scope>
    <source>
        <strain evidence="1 2">S3M1</strain>
    </source>
</reference>
<protein>
    <submittedName>
        <fullName evidence="1">Uncharacterized protein</fullName>
    </submittedName>
</protein>
<name>A0A7W9E0R6_9SPHI</name>
<proteinExistence type="predicted"/>
<organism evidence="1 2">
    <name type="scientific">Pedobacter cryoconitis</name>
    <dbReference type="NCBI Taxonomy" id="188932"/>
    <lineage>
        <taxon>Bacteria</taxon>
        <taxon>Pseudomonadati</taxon>
        <taxon>Bacteroidota</taxon>
        <taxon>Sphingobacteriia</taxon>
        <taxon>Sphingobacteriales</taxon>
        <taxon>Sphingobacteriaceae</taxon>
        <taxon>Pedobacter</taxon>
    </lineage>
</organism>
<dbReference type="AlphaFoldDB" id="A0A7W9E0R6"/>
<sequence>MVKYIKTASAFAIVFSLTLPSSPLNYAVLLRTVENLNTTKKKTIISQ</sequence>
<comment type="caution">
    <text evidence="1">The sequence shown here is derived from an EMBL/GenBank/DDBJ whole genome shotgun (WGS) entry which is preliminary data.</text>
</comment>